<dbReference type="AlphaFoldDB" id="A0A0F8BIB1"/>
<dbReference type="EMBL" id="KQ043090">
    <property type="protein sequence ID" value="KKF09323.1"/>
    <property type="molecule type" value="Genomic_DNA"/>
</dbReference>
<accession>A0A0F8BIB1</accession>
<protein>
    <submittedName>
        <fullName evidence="2">Uncharacterized protein</fullName>
    </submittedName>
</protein>
<organism evidence="2">
    <name type="scientific">Larimichthys crocea</name>
    <name type="common">Large yellow croaker</name>
    <name type="synonym">Pseudosciaena crocea</name>
    <dbReference type="NCBI Taxonomy" id="215358"/>
    <lineage>
        <taxon>Eukaryota</taxon>
        <taxon>Metazoa</taxon>
        <taxon>Chordata</taxon>
        <taxon>Craniata</taxon>
        <taxon>Vertebrata</taxon>
        <taxon>Euteleostomi</taxon>
        <taxon>Actinopterygii</taxon>
        <taxon>Neopterygii</taxon>
        <taxon>Teleostei</taxon>
        <taxon>Neoteleostei</taxon>
        <taxon>Acanthomorphata</taxon>
        <taxon>Eupercaria</taxon>
        <taxon>Sciaenidae</taxon>
        <taxon>Larimichthys</taxon>
    </lineage>
</organism>
<evidence type="ECO:0000313" key="2">
    <source>
        <dbReference type="EMBL" id="KKF09323.1"/>
    </source>
</evidence>
<feature type="region of interest" description="Disordered" evidence="1">
    <location>
        <begin position="157"/>
        <end position="182"/>
    </location>
</feature>
<proteinExistence type="predicted"/>
<name>A0A0F8BIB1_LARCR</name>
<sequence>MEAKTPHTRGHGDSGARPCCCGNKISSRDPHQVCSSCLGLQHARLAIEVPGSCQHCAVFTNKSLCRRLAHQASLSGHDPYLPSDGAAVEDEEEKGAVAVVEPEAGASWGSQLDLAADPPHEEDVLVLDYGEDEVDASGLLISEDEDEDDIFMTPARATQPAASVASRDGDEGSTPASPLPSSEMLDMCKRAAARLAIPWPAVVAEPTRSRYEGKKLPLAKSATKQLLPIFPELLDEVVRSWRDRPYSSRSPIPGAASLDCEAMESLGLLCMPPMEPLMRPTFTRGRQRCPPGAPVCRPSLTVFSRP</sequence>
<gene>
    <name evidence="2" type="ORF">EH28_00108</name>
</gene>
<reference evidence="2" key="1">
    <citation type="journal article" date="2015" name="PLoS Genet.">
        <title>Genome Sequencing of the Perciform Fish Larimichthys crocea Provides Insights into Molecular and Genetic Mechanisms of Stress Adaptation.</title>
        <authorList>
            <person name="Ao J."/>
            <person name="Mu Y."/>
            <person name="Xiang L.X."/>
            <person name="Fan D."/>
            <person name="Feng M."/>
            <person name="Zhang S."/>
            <person name="Shi Q."/>
            <person name="Zhu L.Y."/>
            <person name="Li T."/>
            <person name="Ding Y."/>
            <person name="Nie L."/>
            <person name="Li Q."/>
            <person name="Dong W.R."/>
            <person name="Jiang L."/>
            <person name="Sun B."/>
            <person name="Zhang X."/>
            <person name="Li M."/>
            <person name="Zhang H.Q."/>
            <person name="Xie S."/>
            <person name="Zhu Y."/>
            <person name="Jiang X."/>
            <person name="Wang X."/>
            <person name="Mu P."/>
            <person name="Chen W."/>
            <person name="Yue Z."/>
            <person name="Wang Z."/>
            <person name="Wang J."/>
            <person name="Shao J.Z."/>
            <person name="Chen X."/>
        </authorList>
    </citation>
    <scope>NUCLEOTIDE SEQUENCE [LARGE SCALE GENOMIC DNA]</scope>
    <source>
        <strain evidence="2">SSNF</strain>
        <tissue evidence="2">Blood</tissue>
    </source>
</reference>
<evidence type="ECO:0000256" key="1">
    <source>
        <dbReference type="SAM" id="MobiDB-lite"/>
    </source>
</evidence>